<dbReference type="Proteomes" id="UP000319700">
    <property type="component" value="Unassembled WGS sequence"/>
</dbReference>
<dbReference type="SUPFAM" id="SSF51445">
    <property type="entry name" value="(Trans)glycosidases"/>
    <property type="match status" value="1"/>
</dbReference>
<proteinExistence type="predicted"/>
<dbReference type="GO" id="GO:0071966">
    <property type="term" value="P:fungal-type cell wall polysaccharide metabolic process"/>
    <property type="evidence" value="ECO:0007669"/>
    <property type="project" value="TreeGrafter"/>
</dbReference>
<dbReference type="InterPro" id="IPR024655">
    <property type="entry name" value="Asl1_glyco_hydro_catalytic"/>
</dbReference>
<dbReference type="PANTHER" id="PTHR34154">
    <property type="entry name" value="ALKALI-SENSITIVE LINKAGE PROTEIN 1"/>
    <property type="match status" value="1"/>
</dbReference>
<evidence type="ECO:0000313" key="4">
    <source>
        <dbReference type="Proteomes" id="UP000319700"/>
    </source>
</evidence>
<keyword evidence="4" id="KW-1185">Reference proteome</keyword>
<accession>A0A502E5L1</accession>
<name>A0A502E5L1_9FLAO</name>
<evidence type="ECO:0000313" key="3">
    <source>
        <dbReference type="EMBL" id="TPG31846.1"/>
    </source>
</evidence>
<evidence type="ECO:0000259" key="2">
    <source>
        <dbReference type="PROSITE" id="PS51175"/>
    </source>
</evidence>
<dbReference type="CDD" id="cd04080">
    <property type="entry name" value="CBM6_cellulase-like"/>
    <property type="match status" value="1"/>
</dbReference>
<dbReference type="InterPro" id="IPR005084">
    <property type="entry name" value="CBM6"/>
</dbReference>
<dbReference type="Pfam" id="PF18962">
    <property type="entry name" value="Por_Secre_tail"/>
    <property type="match status" value="1"/>
</dbReference>
<dbReference type="InterPro" id="IPR006584">
    <property type="entry name" value="Cellulose-bd_IV"/>
</dbReference>
<dbReference type="SMART" id="SM00606">
    <property type="entry name" value="CBD_IV"/>
    <property type="match status" value="1"/>
</dbReference>
<protein>
    <submittedName>
        <fullName evidence="3">Carbohydrate-binding protein</fullName>
    </submittedName>
</protein>
<comment type="caution">
    <text evidence="3">The sequence shown here is derived from an EMBL/GenBank/DDBJ whole genome shotgun (WGS) entry which is preliminary data.</text>
</comment>
<dbReference type="GO" id="GO:0030246">
    <property type="term" value="F:carbohydrate binding"/>
    <property type="evidence" value="ECO:0007669"/>
    <property type="project" value="InterPro"/>
</dbReference>
<keyword evidence="1" id="KW-0732">Signal</keyword>
<dbReference type="AlphaFoldDB" id="A0A502E5L1"/>
<dbReference type="PANTHER" id="PTHR34154:SF3">
    <property type="entry name" value="ALKALI-SENSITIVE LINKAGE PROTEIN 1"/>
    <property type="match status" value="1"/>
</dbReference>
<evidence type="ECO:0000256" key="1">
    <source>
        <dbReference type="ARBA" id="ARBA00022729"/>
    </source>
</evidence>
<dbReference type="Gene3D" id="2.60.120.260">
    <property type="entry name" value="Galactose-binding domain-like"/>
    <property type="match status" value="1"/>
</dbReference>
<dbReference type="NCBIfam" id="TIGR04183">
    <property type="entry name" value="Por_Secre_tail"/>
    <property type="match status" value="1"/>
</dbReference>
<dbReference type="InterPro" id="IPR026444">
    <property type="entry name" value="Secre_tail"/>
</dbReference>
<dbReference type="InterPro" id="IPR008979">
    <property type="entry name" value="Galactose-bd-like_sf"/>
</dbReference>
<gene>
    <name evidence="3" type="ORF">EAH81_26495</name>
</gene>
<dbReference type="Pfam" id="PF11790">
    <property type="entry name" value="Glyco_hydro_cc"/>
    <property type="match status" value="1"/>
</dbReference>
<dbReference type="EMBL" id="RCZH01000027">
    <property type="protein sequence ID" value="TPG31846.1"/>
    <property type="molecule type" value="Genomic_DNA"/>
</dbReference>
<dbReference type="InterPro" id="IPR053183">
    <property type="entry name" value="ASL1"/>
</dbReference>
<organism evidence="3 4">
    <name type="scientific">Flavobacterium pectinovorum</name>
    <dbReference type="NCBI Taxonomy" id="29533"/>
    <lineage>
        <taxon>Bacteria</taxon>
        <taxon>Pseudomonadati</taxon>
        <taxon>Bacteroidota</taxon>
        <taxon>Flavobacteriia</taxon>
        <taxon>Flavobacteriales</taxon>
        <taxon>Flavobacteriaceae</taxon>
        <taxon>Flavobacterium</taxon>
    </lineage>
</organism>
<dbReference type="InterPro" id="IPR017853">
    <property type="entry name" value="GH"/>
</dbReference>
<dbReference type="Gene3D" id="3.20.20.80">
    <property type="entry name" value="Glycosidases"/>
    <property type="match status" value="1"/>
</dbReference>
<reference evidence="3 4" key="1">
    <citation type="journal article" date="2019" name="Environ. Microbiol.">
        <title>Species interactions and distinct microbial communities in high Arctic permafrost affected cryosols are associated with the CH4 and CO2 gas fluxes.</title>
        <authorList>
            <person name="Altshuler I."/>
            <person name="Hamel J."/>
            <person name="Turney S."/>
            <person name="Magnuson E."/>
            <person name="Levesque R."/>
            <person name="Greer C."/>
            <person name="Whyte L.G."/>
        </authorList>
    </citation>
    <scope>NUCLEOTIDE SEQUENCE [LARGE SCALE GENOMIC DNA]</scope>
    <source>
        <strain evidence="3 4">42</strain>
    </source>
</reference>
<dbReference type="SUPFAM" id="SSF49785">
    <property type="entry name" value="Galactose-binding domain-like"/>
    <property type="match status" value="1"/>
</dbReference>
<feature type="domain" description="CBM6" evidence="2">
    <location>
        <begin position="320"/>
        <end position="441"/>
    </location>
</feature>
<dbReference type="Pfam" id="PF03422">
    <property type="entry name" value="CBM_6"/>
    <property type="match status" value="1"/>
</dbReference>
<dbReference type="PROSITE" id="PS51175">
    <property type="entry name" value="CBM6"/>
    <property type="match status" value="1"/>
</dbReference>
<sequence length="533" mass="59832">MGFCNIFSFTYKEEQLQKQYKFGVNKFIPQIPQSKSSVMIKNLLFTFLTLQISNTACGQSPKRGIAYGHNSTADLLALKPGVSWWYNWGSLPENDANANYQSIGVEYVPMAWNQVNDADVQSFIDRIKPGAKYLLAFNEPNFNDGSRYTPQEAVNAWKNIEKIAAAKNLEIVSASPAFNDPNNNYGGYSSPIAWHDQFFLLCPNCKVDYIAFHTYDRTSGDVIGVTGLLKKYNRPVWVTEFANRVIQTAAEKTAFMKEIITNFENDPDIYRYSWFSGRVDPTWTDMLEGQLLDTQSGVLRPIGTEYVNTAYTSKKMTIPGRIIANKHYRRKGTNLQNTTDAGTGQNVSLINEGDWNEFMLNVNNAGTYNFTFRVASPTITGKFDVLVNDVIVKTDETFPATGGAQTFINKTVNGITLPKGEVYLKIKFKSNDMSFNYIDVVATNLGVNDLTIENDFFTVYPNPIKNQSTLHIKSAETEPLTLKIVDMKGTICFSSDSYFTNEDIKIGDKLSSGVYIVTATYGTIKKSLKIIKD</sequence>